<evidence type="ECO:0000313" key="1">
    <source>
        <dbReference type="EMBL" id="HEW63941.1"/>
    </source>
</evidence>
<dbReference type="SUPFAM" id="SSF109604">
    <property type="entry name" value="HD-domain/PDEase-like"/>
    <property type="match status" value="1"/>
</dbReference>
<dbReference type="RefSeq" id="WP_193803236.1">
    <property type="nucleotide sequence ID" value="NZ_DSFH01000039.1"/>
</dbReference>
<dbReference type="Gene3D" id="1.10.3210.10">
    <property type="entry name" value="Hypothetical protein af1432"/>
    <property type="match status" value="1"/>
</dbReference>
<gene>
    <name evidence="1" type="ORF">ENO39_02640</name>
    <name evidence="2" type="ORF">IOK49_00375</name>
</gene>
<dbReference type="EMBL" id="JADEZV010000001">
    <property type="protein sequence ID" value="MBE9390545.1"/>
    <property type="molecule type" value="Genomic_DNA"/>
</dbReference>
<dbReference type="Proteomes" id="UP000886076">
    <property type="component" value="Unassembled WGS sequence"/>
</dbReference>
<organism evidence="1">
    <name type="scientific">Fervidicoccus fontis</name>
    <dbReference type="NCBI Taxonomy" id="683846"/>
    <lineage>
        <taxon>Archaea</taxon>
        <taxon>Thermoproteota</taxon>
        <taxon>Thermoprotei</taxon>
        <taxon>Fervidicoccales</taxon>
        <taxon>Fervidicoccaceae</taxon>
        <taxon>Fervidicoccus</taxon>
    </lineage>
</organism>
<dbReference type="InterPro" id="IPR039967">
    <property type="entry name" value="MJ1020-like"/>
</dbReference>
<dbReference type="Proteomes" id="UP000652307">
    <property type="component" value="Unassembled WGS sequence"/>
</dbReference>
<evidence type="ECO:0000313" key="2">
    <source>
        <dbReference type="EMBL" id="MBE9390545.1"/>
    </source>
</evidence>
<dbReference type="EMBL" id="DSFH01000039">
    <property type="protein sequence ID" value="HEW63941.1"/>
    <property type="molecule type" value="Genomic_DNA"/>
</dbReference>
<proteinExistence type="predicted"/>
<keyword evidence="2" id="KW-0378">Hydrolase</keyword>
<dbReference type="GO" id="GO:0016787">
    <property type="term" value="F:hydrolase activity"/>
    <property type="evidence" value="ECO:0007669"/>
    <property type="project" value="UniProtKB-KW"/>
</dbReference>
<accession>A0A7C2VNJ9</accession>
<comment type="caution">
    <text evidence="1">The sequence shown here is derived from an EMBL/GenBank/DDBJ whole genome shotgun (WGS) entry which is preliminary data.</text>
</comment>
<reference evidence="1" key="1">
    <citation type="journal article" date="2020" name="mSystems">
        <title>Genome- and Community-Level Interaction Insights into Carbon Utilization and Element Cycling Functions of Hydrothermarchaeota in Hydrothermal Sediment.</title>
        <authorList>
            <person name="Zhou Z."/>
            <person name="Liu Y."/>
            <person name="Xu W."/>
            <person name="Pan J."/>
            <person name="Luo Z.H."/>
            <person name="Li M."/>
        </authorList>
    </citation>
    <scope>NUCLEOTIDE SEQUENCE [LARGE SCALE GENOMIC DNA]</scope>
    <source>
        <strain evidence="1">SpSt-1261</strain>
    </source>
</reference>
<dbReference type="PANTHER" id="PTHR40517:SF1">
    <property type="entry name" value="METAL-DEPENDENT PHOSPHOHYDROLASE, HD SUPERFAMILY-RELATED"/>
    <property type="match status" value="1"/>
</dbReference>
<dbReference type="PANTHER" id="PTHR40517">
    <property type="entry name" value="METAL-DEPENDENT PHOSPHOHYDROLASE, HD SUPERFAMILY-RELATED"/>
    <property type="match status" value="1"/>
</dbReference>
<dbReference type="AlphaFoldDB" id="A0A7C2VNJ9"/>
<name>A0A7C2VNJ9_9CREN</name>
<reference evidence="2" key="2">
    <citation type="submission" date="2020-10" db="EMBL/GenBank/DDBJ databases">
        <title>Fervidococcus fontis strain 3639Fd - the first crenarchaeon capable of growth on lipids.</title>
        <authorList>
            <person name="Kochetkova T.V."/>
            <person name="Elcheninov A.G."/>
            <person name="Toschakov S.V."/>
            <person name="Kublanov I.V."/>
        </authorList>
    </citation>
    <scope>NUCLEOTIDE SEQUENCE</scope>
    <source>
        <strain evidence="2">3639Fd</strain>
    </source>
</reference>
<protein>
    <submittedName>
        <fullName evidence="1">Phosphohydrolase</fullName>
    </submittedName>
</protein>
<sequence>MLQREEVVVSPQLLEKQLSKEPFLKKAYEIALRDEELQVLLEHSNVMAVKRLKYNDHGPTHAKIVSGSSLEIFDRIFSAGIEPTTIKDGVFQKTEEAKLVVLLGSLFHDIGNSIHRINHEFIGMLMSASILDRILSSIFPNDKRKAILMREEVLHAIYATSYTVPALTIEAGCVKVGDGTDMSEGRARIPYRLGKNDIHAISALSIDKVTISSEDETPVVITIYMKERAGVFQVEQVLYPKIATSGIKKYVKLKAVWGGKEMKMDLS</sequence>